<sequence length="198" mass="23776">MSKKHKNIKKRKKKSKKVSANSYGKFGVIQRTDNHTKHEEFIAWLIEVKKLNINAISKIEEKNLRQEFIEDFNTATLPHKKFYNIRKWEEKQSKKRSKVTSEDEKLEFGKTDAIRDEERLLRERREERENWKMANEKMRLQKMVDELKAAKESKRSAYNSALDRHRHPESKATFESIAEKRIARNRKNVEKKNGTFDE</sequence>
<gene>
    <name evidence="2" type="ORF">MHBO_001148</name>
</gene>
<evidence type="ECO:0000256" key="1">
    <source>
        <dbReference type="SAM" id="MobiDB-lite"/>
    </source>
</evidence>
<accession>A0ABV2AHX7</accession>
<feature type="compositionally biased region" description="Basic residues" evidence="1">
    <location>
        <begin position="1"/>
        <end position="17"/>
    </location>
</feature>
<reference evidence="2 3" key="1">
    <citation type="journal article" date="2024" name="BMC Biol.">
        <title>Comparative genomics of Ascetosporea gives new insight into the evolutionary basis for animal parasitism in Rhizaria.</title>
        <authorList>
            <person name="Hiltunen Thoren M."/>
            <person name="Onut-Brannstrom I."/>
            <person name="Alfjorden A."/>
            <person name="Peckova H."/>
            <person name="Swords F."/>
            <person name="Hooper C."/>
            <person name="Holzer A.S."/>
            <person name="Bass D."/>
            <person name="Burki F."/>
        </authorList>
    </citation>
    <scope>NUCLEOTIDE SEQUENCE [LARGE SCALE GENOMIC DNA]</scope>
    <source>
        <strain evidence="2">20-A016</strain>
    </source>
</reference>
<keyword evidence="3" id="KW-1185">Reference proteome</keyword>
<dbReference type="PANTHER" id="PTHR34689:SF1">
    <property type="entry name" value="NUCLEIC ACID-BINDING PROTEIN"/>
    <property type="match status" value="1"/>
</dbReference>
<dbReference type="PANTHER" id="PTHR34689">
    <property type="entry name" value="NUCLEIC ACID-BINDING PROTEIN"/>
    <property type="match status" value="1"/>
</dbReference>
<name>A0ABV2AHX7_9EUKA</name>
<protein>
    <submittedName>
        <fullName evidence="2">Uncharacterized protein</fullName>
    </submittedName>
</protein>
<evidence type="ECO:0000313" key="2">
    <source>
        <dbReference type="EMBL" id="MES1919293.1"/>
    </source>
</evidence>
<feature type="region of interest" description="Disordered" evidence="1">
    <location>
        <begin position="151"/>
        <end position="178"/>
    </location>
</feature>
<feature type="region of interest" description="Disordered" evidence="1">
    <location>
        <begin position="1"/>
        <end position="21"/>
    </location>
</feature>
<evidence type="ECO:0000313" key="3">
    <source>
        <dbReference type="Proteomes" id="UP001439008"/>
    </source>
</evidence>
<proteinExistence type="predicted"/>
<dbReference type="Proteomes" id="UP001439008">
    <property type="component" value="Unassembled WGS sequence"/>
</dbReference>
<feature type="compositionally biased region" description="Basic and acidic residues" evidence="1">
    <location>
        <begin position="169"/>
        <end position="178"/>
    </location>
</feature>
<comment type="caution">
    <text evidence="2">The sequence shown here is derived from an EMBL/GenBank/DDBJ whole genome shotgun (WGS) entry which is preliminary data.</text>
</comment>
<organism evidence="2 3">
    <name type="scientific">Bonamia ostreae</name>
    <dbReference type="NCBI Taxonomy" id="126728"/>
    <lineage>
        <taxon>Eukaryota</taxon>
        <taxon>Sar</taxon>
        <taxon>Rhizaria</taxon>
        <taxon>Endomyxa</taxon>
        <taxon>Ascetosporea</taxon>
        <taxon>Haplosporida</taxon>
        <taxon>Bonamia</taxon>
    </lineage>
</organism>
<dbReference type="EMBL" id="JBDODL010000249">
    <property type="protein sequence ID" value="MES1919293.1"/>
    <property type="molecule type" value="Genomic_DNA"/>
</dbReference>